<protein>
    <submittedName>
        <fullName evidence="1">OLC1v1030512C1</fullName>
    </submittedName>
</protein>
<sequence>MADGDRAVEAATKGGDLGVEVAMAGGDRGVEAAMSGSDRGKAPIPLEWQNDDWIDEMLSCNGSMSYLVGDSD</sequence>
<proteinExistence type="predicted"/>
<dbReference type="Proteomes" id="UP001161247">
    <property type="component" value="Chromosome 2"/>
</dbReference>
<dbReference type="AlphaFoldDB" id="A0AAV1CI75"/>
<gene>
    <name evidence="1" type="ORF">OLC1_LOCUS5828</name>
</gene>
<evidence type="ECO:0000313" key="1">
    <source>
        <dbReference type="EMBL" id="CAI9094725.1"/>
    </source>
</evidence>
<organism evidence="1 2">
    <name type="scientific">Oldenlandia corymbosa var. corymbosa</name>
    <dbReference type="NCBI Taxonomy" id="529605"/>
    <lineage>
        <taxon>Eukaryota</taxon>
        <taxon>Viridiplantae</taxon>
        <taxon>Streptophyta</taxon>
        <taxon>Embryophyta</taxon>
        <taxon>Tracheophyta</taxon>
        <taxon>Spermatophyta</taxon>
        <taxon>Magnoliopsida</taxon>
        <taxon>eudicotyledons</taxon>
        <taxon>Gunneridae</taxon>
        <taxon>Pentapetalae</taxon>
        <taxon>asterids</taxon>
        <taxon>lamiids</taxon>
        <taxon>Gentianales</taxon>
        <taxon>Rubiaceae</taxon>
        <taxon>Rubioideae</taxon>
        <taxon>Spermacoceae</taxon>
        <taxon>Hedyotis-Oldenlandia complex</taxon>
        <taxon>Oldenlandia</taxon>
    </lineage>
</organism>
<dbReference type="EMBL" id="OX459119">
    <property type="protein sequence ID" value="CAI9094725.1"/>
    <property type="molecule type" value="Genomic_DNA"/>
</dbReference>
<accession>A0AAV1CI75</accession>
<reference evidence="1" key="1">
    <citation type="submission" date="2023-03" db="EMBL/GenBank/DDBJ databases">
        <authorList>
            <person name="Julca I."/>
        </authorList>
    </citation>
    <scope>NUCLEOTIDE SEQUENCE</scope>
</reference>
<keyword evidence="2" id="KW-1185">Reference proteome</keyword>
<evidence type="ECO:0000313" key="2">
    <source>
        <dbReference type="Proteomes" id="UP001161247"/>
    </source>
</evidence>
<name>A0AAV1CI75_OLDCO</name>